<dbReference type="PROSITE" id="PS01129">
    <property type="entry name" value="PSI_RLU"/>
    <property type="match status" value="1"/>
</dbReference>
<keyword evidence="6" id="KW-1185">Reference proteome</keyword>
<accession>A0ABS2NER0</accession>
<evidence type="ECO:0000256" key="2">
    <source>
        <dbReference type="ARBA" id="ARBA00010876"/>
    </source>
</evidence>
<sequence length="299" mass="33825">MDKNEIATTFALHIPEKWENVTIEGLLRTKWKAPKKLVHSIRMEKGITVNGIHESWKKELTPGDILRFHGLYESNNDVTPVDHSIEVLYEDSHLLVVNKPFNMNTHPNSPGETNTLANGVAFHLQSNGERCRAQHIHRLDQDTTGAVIFAKHALSKSILDRLLAERKVKRTYLALVHGIVEKKSGVIDKSIGRDRHHNTRRRISPSGQTAITHFRVINADLIRKLTLVEIHLDTGRTHQIRVHMSAIGHPLAGDALYGGKSIFPRQALHARRIVFPHPLTEEKICCEAGFLDKTPIFNN</sequence>
<dbReference type="PANTHER" id="PTHR21600:SF71">
    <property type="entry name" value="PSEUDOURIDINE SYNTHASE"/>
    <property type="match status" value="1"/>
</dbReference>
<comment type="caution">
    <text evidence="5">The sequence shown here is derived from an EMBL/GenBank/DDBJ whole genome shotgun (WGS) entry which is preliminary data.</text>
</comment>
<feature type="domain" description="Pseudouridine synthase RsuA/RluA-like" evidence="4">
    <location>
        <begin position="93"/>
        <end position="246"/>
    </location>
</feature>
<dbReference type="Proteomes" id="UP001646157">
    <property type="component" value="Unassembled WGS sequence"/>
</dbReference>
<protein>
    <recommendedName>
        <fullName evidence="3">Pseudouridine synthase</fullName>
        <ecNumber evidence="3">5.4.99.-</ecNumber>
    </recommendedName>
</protein>
<evidence type="ECO:0000259" key="4">
    <source>
        <dbReference type="Pfam" id="PF00849"/>
    </source>
</evidence>
<dbReference type="InterPro" id="IPR020103">
    <property type="entry name" value="PsdUridine_synth_cat_dom_sf"/>
</dbReference>
<keyword evidence="3 5" id="KW-0413">Isomerase</keyword>
<dbReference type="InterPro" id="IPR006225">
    <property type="entry name" value="PsdUridine_synth_RluC/D"/>
</dbReference>
<comment type="similarity">
    <text evidence="2 3">Belongs to the pseudouridine synthase RluA family.</text>
</comment>
<evidence type="ECO:0000256" key="1">
    <source>
        <dbReference type="ARBA" id="ARBA00000073"/>
    </source>
</evidence>
<dbReference type="EC" id="5.4.99.-" evidence="3"/>
<gene>
    <name evidence="5" type="ORF">JOC86_002893</name>
</gene>
<evidence type="ECO:0000313" key="6">
    <source>
        <dbReference type="Proteomes" id="UP001646157"/>
    </source>
</evidence>
<name>A0ABS2NER0_9BACI</name>
<evidence type="ECO:0000313" key="5">
    <source>
        <dbReference type="EMBL" id="MBM7586341.1"/>
    </source>
</evidence>
<dbReference type="NCBIfam" id="TIGR00005">
    <property type="entry name" value="rluA_subfam"/>
    <property type="match status" value="1"/>
</dbReference>
<dbReference type="CDD" id="cd02869">
    <property type="entry name" value="PseudoU_synth_RluA_like"/>
    <property type="match status" value="1"/>
</dbReference>
<proteinExistence type="inferred from homology"/>
<dbReference type="Gene3D" id="3.30.2350.10">
    <property type="entry name" value="Pseudouridine synthase"/>
    <property type="match status" value="1"/>
</dbReference>
<dbReference type="Pfam" id="PF00849">
    <property type="entry name" value="PseudoU_synth_2"/>
    <property type="match status" value="1"/>
</dbReference>
<dbReference type="InterPro" id="IPR050188">
    <property type="entry name" value="RluA_PseudoU_synthase"/>
</dbReference>
<comment type="catalytic activity">
    <reaction evidence="1 3">
        <text>a uridine in RNA = a pseudouridine in RNA</text>
        <dbReference type="Rhea" id="RHEA:48348"/>
        <dbReference type="Rhea" id="RHEA-COMP:12068"/>
        <dbReference type="Rhea" id="RHEA-COMP:12069"/>
        <dbReference type="ChEBI" id="CHEBI:65314"/>
        <dbReference type="ChEBI" id="CHEBI:65315"/>
    </reaction>
</comment>
<dbReference type="RefSeq" id="WP_205173577.1">
    <property type="nucleotide sequence ID" value="NZ_JAFBDZ010000003.1"/>
</dbReference>
<dbReference type="InterPro" id="IPR006145">
    <property type="entry name" value="PsdUridine_synth_RsuA/RluA"/>
</dbReference>
<dbReference type="SUPFAM" id="SSF55120">
    <property type="entry name" value="Pseudouridine synthase"/>
    <property type="match status" value="1"/>
</dbReference>
<organism evidence="5 6">
    <name type="scientific">Rossellomorea pakistanensis</name>
    <dbReference type="NCBI Taxonomy" id="992288"/>
    <lineage>
        <taxon>Bacteria</taxon>
        <taxon>Bacillati</taxon>
        <taxon>Bacillota</taxon>
        <taxon>Bacilli</taxon>
        <taxon>Bacillales</taxon>
        <taxon>Bacillaceae</taxon>
        <taxon>Rossellomorea</taxon>
    </lineage>
</organism>
<dbReference type="EMBL" id="JAFBDZ010000003">
    <property type="protein sequence ID" value="MBM7586341.1"/>
    <property type="molecule type" value="Genomic_DNA"/>
</dbReference>
<comment type="function">
    <text evidence="3">Responsible for synthesis of pseudouridine from uracil.</text>
</comment>
<reference evidence="5 6" key="1">
    <citation type="submission" date="2021-01" db="EMBL/GenBank/DDBJ databases">
        <title>Genomic Encyclopedia of Type Strains, Phase IV (KMG-IV): sequencing the most valuable type-strain genomes for metagenomic binning, comparative biology and taxonomic classification.</title>
        <authorList>
            <person name="Goeker M."/>
        </authorList>
    </citation>
    <scope>NUCLEOTIDE SEQUENCE [LARGE SCALE GENOMIC DNA]</scope>
    <source>
        <strain evidence="5 6">DSM 24834</strain>
    </source>
</reference>
<evidence type="ECO:0000256" key="3">
    <source>
        <dbReference type="RuleBase" id="RU362028"/>
    </source>
</evidence>
<dbReference type="GO" id="GO:0160140">
    <property type="term" value="F:23S rRNA pseudouridine(1911/1915/1917) synthase activity"/>
    <property type="evidence" value="ECO:0007669"/>
    <property type="project" value="UniProtKB-EC"/>
</dbReference>
<dbReference type="PANTHER" id="PTHR21600">
    <property type="entry name" value="MITOCHONDRIAL RNA PSEUDOURIDINE SYNTHASE"/>
    <property type="match status" value="1"/>
</dbReference>
<dbReference type="InterPro" id="IPR006224">
    <property type="entry name" value="PsdUridine_synth_RluA-like_CS"/>
</dbReference>